<dbReference type="Proteomes" id="UP000465712">
    <property type="component" value="Unassembled WGS sequence"/>
</dbReference>
<proteinExistence type="predicted"/>
<dbReference type="RefSeq" id="WP_161446220.1">
    <property type="nucleotide sequence ID" value="NZ_WXWW01000231.1"/>
</dbReference>
<protein>
    <submittedName>
        <fullName evidence="1">Uncharacterized protein</fullName>
    </submittedName>
</protein>
<comment type="caution">
    <text evidence="1">The sequence shown here is derived from an EMBL/GenBank/DDBJ whole genome shotgun (WGS) entry which is preliminary data.</text>
</comment>
<sequence>MAAFDEARALLRASVLDCFSNAMLATAPDGSPLSFRGYVRSQETEGRAVYSLMTDDELPEQSTMDYNGKPYQLVFQGPAQGRGNDESQLIRQYTMNLIQAGVKRGWSEYPDGG</sequence>
<accession>A0A7X5ASX9</accession>
<dbReference type="AlphaFoldDB" id="A0A7X5ASX9"/>
<name>A0A7X5ASX9_9GAMM</name>
<evidence type="ECO:0000313" key="2">
    <source>
        <dbReference type="Proteomes" id="UP000465712"/>
    </source>
</evidence>
<evidence type="ECO:0000313" key="1">
    <source>
        <dbReference type="EMBL" id="NAW66724.1"/>
    </source>
</evidence>
<organism evidence="1 2">
    <name type="scientific">Photobacterium halotolerans</name>
    <dbReference type="NCBI Taxonomy" id="265726"/>
    <lineage>
        <taxon>Bacteria</taxon>
        <taxon>Pseudomonadati</taxon>
        <taxon>Pseudomonadota</taxon>
        <taxon>Gammaproteobacteria</taxon>
        <taxon>Vibrionales</taxon>
        <taxon>Vibrionaceae</taxon>
        <taxon>Photobacterium</taxon>
    </lineage>
</organism>
<gene>
    <name evidence="1" type="ORF">CAG72_16115</name>
</gene>
<reference evidence="1 2" key="1">
    <citation type="submission" date="2017-05" db="EMBL/GenBank/DDBJ databases">
        <title>High clonality and local adaptation shapes Vibrionaceae linages within an endangered oasis.</title>
        <authorList>
            <person name="Vazquez-Rosas-Landa M."/>
        </authorList>
    </citation>
    <scope>NUCLEOTIDE SEQUENCE [LARGE SCALE GENOMIC DNA]</scope>
    <source>
        <strain evidence="1 2">P46_P4S1P180</strain>
    </source>
</reference>
<dbReference type="EMBL" id="WXWW01000231">
    <property type="protein sequence ID" value="NAW66724.1"/>
    <property type="molecule type" value="Genomic_DNA"/>
</dbReference>